<dbReference type="Pfam" id="PF00855">
    <property type="entry name" value="PWWP"/>
    <property type="match status" value="1"/>
</dbReference>
<evidence type="ECO:0000256" key="4">
    <source>
        <dbReference type="SAM" id="MobiDB-lite"/>
    </source>
</evidence>
<dbReference type="PANTHER" id="PTHR15999">
    <property type="entry name" value="ZINC FINGER CW-TYPE PWWP DOMAIN PROTEIN 1"/>
    <property type="match status" value="1"/>
</dbReference>
<comment type="caution">
    <text evidence="7">The sequence shown here is derived from an EMBL/GenBank/DDBJ whole genome shotgun (WGS) entry which is preliminary data.</text>
</comment>
<evidence type="ECO:0000259" key="6">
    <source>
        <dbReference type="PROSITE" id="PS51050"/>
    </source>
</evidence>
<dbReference type="InterPro" id="IPR000313">
    <property type="entry name" value="PWWP_dom"/>
</dbReference>
<feature type="compositionally biased region" description="Polar residues" evidence="4">
    <location>
        <begin position="11"/>
        <end position="50"/>
    </location>
</feature>
<sequence>MLLKRTKKPTGFTQVPRNENSQNSTPLNVANTNVDLAGSHSNSIKPNDSSFVRPALTKSEHNDQPYNAGHSLGISGTAEANQIPVHRKKVSADKVPSKGLSKVTFVDFDKVVAEVLSKLEQLPTEEAYALYIAPLADTSEEQIGGSASVCSNKSYLSQKDTVYNIAERRERATHLSDNSLCTKNRLVENPPSKNTKEFAAGSSSCIGSKTCEEIYHEYFGESAGGLDSPTEEVKNIQSTHHRQSRSAEKCNQVSGSPVAQAIDSQLKSGIPAGRKEEMETDMDREFEEIVSQVLSKAKIMSVKDMFEMYIDHALSGEHDLEDCPKNSTDMKDTDEFQPPDENVPQCGTWVECVKCNKWRFLDEVGDPSELPDAWHCGLQPKYKTANSSHKKRKSDPCDEPQAPIKDDVSSGKYVYTKFTAGSVVWAKLDGYPEWPAMIDCDETGRYAEYDPTTGEVLRYLVAFLDPKGATRQRIRPARIRKFQPNVDYTSPSHNFSRRLIGSIKEAEKALKLSLKERIYKYGYPYPENQQSSGKVRETNSNNQQCSDCPLNVTTPELGEDVTPRENQGLSKQHQVTKSSENNRINKQLLTSSQKIERVQSEQGIFEKEKELRRDGRIPSPKEFPSPQLNAQPDRVPENVKCDPSAGSVKGNTYVEDLHVDHISSGAIKRSCSTPIDLAEKSDCLTKKVCTPECNCVREE</sequence>
<keyword evidence="2" id="KW-0863">Zinc-finger</keyword>
<feature type="compositionally biased region" description="Polar residues" evidence="4">
    <location>
        <begin position="527"/>
        <end position="554"/>
    </location>
</feature>
<dbReference type="SUPFAM" id="SSF63748">
    <property type="entry name" value="Tudor/PWWP/MBT"/>
    <property type="match status" value="1"/>
</dbReference>
<feature type="region of interest" description="Disordered" evidence="4">
    <location>
        <begin position="525"/>
        <end position="647"/>
    </location>
</feature>
<feature type="region of interest" description="Disordered" evidence="4">
    <location>
        <begin position="1"/>
        <end position="51"/>
    </location>
</feature>
<reference evidence="7" key="1">
    <citation type="submission" date="2024-06" db="EMBL/GenBank/DDBJ databases">
        <authorList>
            <person name="Liu X."/>
            <person name="Lenzi L."/>
            <person name="Haldenby T S."/>
            <person name="Uol C."/>
        </authorList>
    </citation>
    <scope>NUCLEOTIDE SEQUENCE</scope>
</reference>
<dbReference type="Pfam" id="PF07496">
    <property type="entry name" value="zf-CW"/>
    <property type="match status" value="1"/>
</dbReference>
<evidence type="ECO:0000256" key="3">
    <source>
        <dbReference type="ARBA" id="ARBA00022833"/>
    </source>
</evidence>
<feature type="compositionally biased region" description="Polar residues" evidence="4">
    <location>
        <begin position="564"/>
        <end position="593"/>
    </location>
</feature>
<feature type="domain" description="PWWP" evidence="5">
    <location>
        <begin position="420"/>
        <end position="485"/>
    </location>
</feature>
<keyword evidence="1" id="KW-0479">Metal-binding</keyword>
<evidence type="ECO:0000313" key="8">
    <source>
        <dbReference type="Proteomes" id="UP001497525"/>
    </source>
</evidence>
<dbReference type="PROSITE" id="PS51050">
    <property type="entry name" value="ZF_CW"/>
    <property type="match status" value="1"/>
</dbReference>
<feature type="domain" description="CW-type" evidence="6">
    <location>
        <begin position="343"/>
        <end position="405"/>
    </location>
</feature>
<dbReference type="PANTHER" id="PTHR15999:SF2">
    <property type="entry name" value="ZINC FINGER CW-TYPE PWWP DOMAIN PROTEIN 1"/>
    <property type="match status" value="1"/>
</dbReference>
<dbReference type="AlphaFoldDB" id="A0AAV2T387"/>
<dbReference type="GO" id="GO:0008270">
    <property type="term" value="F:zinc ion binding"/>
    <property type="evidence" value="ECO:0007669"/>
    <property type="project" value="UniProtKB-KW"/>
</dbReference>
<dbReference type="InterPro" id="IPR042778">
    <property type="entry name" value="ZCWPW1/ZCWPW2"/>
</dbReference>
<dbReference type="GO" id="GO:0005634">
    <property type="term" value="C:nucleus"/>
    <property type="evidence" value="ECO:0007669"/>
    <property type="project" value="TreeGrafter"/>
</dbReference>
<dbReference type="Gene3D" id="3.30.40.100">
    <property type="match status" value="1"/>
</dbReference>
<feature type="compositionally biased region" description="Basic and acidic residues" evidence="4">
    <location>
        <begin position="594"/>
        <end position="616"/>
    </location>
</feature>
<dbReference type="Gene3D" id="2.30.30.140">
    <property type="match status" value="1"/>
</dbReference>
<dbReference type="Proteomes" id="UP001497525">
    <property type="component" value="Unassembled WGS sequence"/>
</dbReference>
<dbReference type="EMBL" id="CAXLJL010000068">
    <property type="protein sequence ID" value="CAL5130637.1"/>
    <property type="molecule type" value="Genomic_DNA"/>
</dbReference>
<dbReference type="PROSITE" id="PS50812">
    <property type="entry name" value="PWWP"/>
    <property type="match status" value="1"/>
</dbReference>
<protein>
    <recommendedName>
        <fullName evidence="9">Zinc finger CW-type PWWP domain protein 1</fullName>
    </recommendedName>
</protein>
<dbReference type="InterPro" id="IPR011124">
    <property type="entry name" value="Znf_CW"/>
</dbReference>
<evidence type="ECO:0000313" key="7">
    <source>
        <dbReference type="EMBL" id="CAL5130637.1"/>
    </source>
</evidence>
<keyword evidence="3" id="KW-0862">Zinc</keyword>
<proteinExistence type="predicted"/>
<accession>A0AAV2T387</accession>
<organism evidence="7 8">
    <name type="scientific">Calicophoron daubneyi</name>
    <name type="common">Rumen fluke</name>
    <name type="synonym">Paramphistomum daubneyi</name>
    <dbReference type="NCBI Taxonomy" id="300641"/>
    <lineage>
        <taxon>Eukaryota</taxon>
        <taxon>Metazoa</taxon>
        <taxon>Spiralia</taxon>
        <taxon>Lophotrochozoa</taxon>
        <taxon>Platyhelminthes</taxon>
        <taxon>Trematoda</taxon>
        <taxon>Digenea</taxon>
        <taxon>Plagiorchiida</taxon>
        <taxon>Pronocephalata</taxon>
        <taxon>Paramphistomoidea</taxon>
        <taxon>Paramphistomidae</taxon>
        <taxon>Calicophoron</taxon>
    </lineage>
</organism>
<evidence type="ECO:0000256" key="2">
    <source>
        <dbReference type="ARBA" id="ARBA00022771"/>
    </source>
</evidence>
<name>A0AAV2T387_CALDB</name>
<evidence type="ECO:0008006" key="9">
    <source>
        <dbReference type="Google" id="ProtNLM"/>
    </source>
</evidence>
<evidence type="ECO:0000256" key="1">
    <source>
        <dbReference type="ARBA" id="ARBA00022723"/>
    </source>
</evidence>
<evidence type="ECO:0000259" key="5">
    <source>
        <dbReference type="PROSITE" id="PS50812"/>
    </source>
</evidence>
<gene>
    <name evidence="7" type="ORF">CDAUBV1_LOCUS2811</name>
</gene>